<dbReference type="GeneID" id="14692811"/>
<dbReference type="RefSeq" id="XP_004222404.1">
    <property type="nucleotide sequence ID" value="XM_004222356.1"/>
</dbReference>
<name>K6VB85_PLACD</name>
<keyword evidence="4" id="KW-0143">Chaperone</keyword>
<dbReference type="KEGG" id="pcy:PCYB_092430"/>
<organism evidence="7 8">
    <name type="scientific">Plasmodium cynomolgi (strain B)</name>
    <dbReference type="NCBI Taxonomy" id="1120755"/>
    <lineage>
        <taxon>Eukaryota</taxon>
        <taxon>Sar</taxon>
        <taxon>Alveolata</taxon>
        <taxon>Apicomplexa</taxon>
        <taxon>Aconoidasida</taxon>
        <taxon>Haemosporida</taxon>
        <taxon>Plasmodiidae</taxon>
        <taxon>Plasmodium</taxon>
        <taxon>Plasmodium (Plasmodium)</taxon>
    </lineage>
</organism>
<keyword evidence="8" id="KW-1185">Reference proteome</keyword>
<dbReference type="eggNOG" id="KOG0019">
    <property type="taxonomic scope" value="Eukaryota"/>
</dbReference>
<feature type="region of interest" description="Disordered" evidence="6">
    <location>
        <begin position="641"/>
        <end position="664"/>
    </location>
</feature>
<dbReference type="FunFam" id="3.30.230.80:FF:000004">
    <property type="entry name" value="Heat shock protein 75 kDa"/>
    <property type="match status" value="1"/>
</dbReference>
<keyword evidence="3 5" id="KW-0067">ATP-binding</keyword>
<dbReference type="GO" id="GO:0016887">
    <property type="term" value="F:ATP hydrolysis activity"/>
    <property type="evidence" value="ECO:0007669"/>
    <property type="project" value="InterPro"/>
</dbReference>
<dbReference type="SUPFAM" id="SSF110942">
    <property type="entry name" value="HSP90 C-terminal domain"/>
    <property type="match status" value="1"/>
</dbReference>
<dbReference type="SUPFAM" id="SSF55874">
    <property type="entry name" value="ATPase domain of HSP90 chaperone/DNA topoisomerase II/histidine kinase"/>
    <property type="match status" value="1"/>
</dbReference>
<dbReference type="VEuPathDB" id="PlasmoDB:PCYB_092430"/>
<evidence type="ECO:0000256" key="6">
    <source>
        <dbReference type="SAM" id="MobiDB-lite"/>
    </source>
</evidence>
<dbReference type="GO" id="GO:0005524">
    <property type="term" value="F:ATP binding"/>
    <property type="evidence" value="ECO:0007669"/>
    <property type="project" value="UniProtKB-KW"/>
</dbReference>
<evidence type="ECO:0000313" key="8">
    <source>
        <dbReference type="Proteomes" id="UP000006319"/>
    </source>
</evidence>
<feature type="binding site" evidence="5">
    <location>
        <begin position="176"/>
        <end position="177"/>
    </location>
    <ligand>
        <name>ATP</name>
        <dbReference type="ChEBI" id="CHEBI:30616"/>
    </ligand>
</feature>
<dbReference type="Pfam" id="PF13589">
    <property type="entry name" value="HATPase_c_3"/>
    <property type="match status" value="1"/>
</dbReference>
<dbReference type="InterPro" id="IPR020568">
    <property type="entry name" value="Ribosomal_Su5_D2-typ_SF"/>
</dbReference>
<dbReference type="InterPro" id="IPR036890">
    <property type="entry name" value="HATPase_C_sf"/>
</dbReference>
<dbReference type="Proteomes" id="UP000006319">
    <property type="component" value="Chromosome 9"/>
</dbReference>
<keyword evidence="7" id="KW-0346">Stress response</keyword>
<dbReference type="CDD" id="cd16927">
    <property type="entry name" value="HATPase_Hsp90-like"/>
    <property type="match status" value="1"/>
</dbReference>
<dbReference type="Gene3D" id="3.40.50.11260">
    <property type="match status" value="1"/>
</dbReference>
<comment type="similarity">
    <text evidence="1">Belongs to the heat shock protein 90 family.</text>
</comment>
<dbReference type="GO" id="GO:0051082">
    <property type="term" value="F:unfolded protein binding"/>
    <property type="evidence" value="ECO:0007669"/>
    <property type="project" value="InterPro"/>
</dbReference>
<evidence type="ECO:0000256" key="2">
    <source>
        <dbReference type="ARBA" id="ARBA00022741"/>
    </source>
</evidence>
<feature type="region of interest" description="Disordered" evidence="6">
    <location>
        <begin position="313"/>
        <end position="343"/>
    </location>
</feature>
<feature type="binding site" evidence="5">
    <location>
        <position position="175"/>
    </location>
    <ligand>
        <name>ATP</name>
        <dbReference type="ChEBI" id="CHEBI:30616"/>
    </ligand>
</feature>
<dbReference type="SUPFAM" id="SSF54211">
    <property type="entry name" value="Ribosomal protein S5 domain 2-like"/>
    <property type="match status" value="1"/>
</dbReference>
<feature type="compositionally biased region" description="Basic and acidic residues" evidence="6">
    <location>
        <begin position="328"/>
        <end position="339"/>
    </location>
</feature>
<dbReference type="OrthoDB" id="28737at2759"/>
<dbReference type="OMA" id="DHTQQNE"/>
<dbReference type="EMBL" id="DF157101">
    <property type="protein sequence ID" value="GAB66457.1"/>
    <property type="molecule type" value="Genomic_DNA"/>
</dbReference>
<sequence>MSLSKFARSTLQINKACGVVEAQTKNKAAEATCRGLRKISSGNNVHNKWYAQLIARELSKRGGLVKKHFSTAGESYEFKAETKKLLQIVAHSLYTDKEVFIRELISNSSDALEKRRFTQTASIKSVDDTTANETAEIPLHIKVSADAKKNLFIIEDSGIGMNKEEVIENLGTIAKSGSLNFLNALKERSSKAIEESEKGDISKPGDNIIGQFGVGFYSSFVVSDEVEVFTRSHDENSVGYHWRSDGNGTFTLKEMEDLPRGTKIVCHLKDSCKEFSNIHRVQEIVEKFSSFINFPVYIVNRKKDIKGSSRLVKGDDVENEENSLSQEGQHKDVEKEKAMDGTTAEVELDTTAAADTVKGDIESLTDEVQINNQKPLWCKDHVTEEEHQKFFKFLTKKKSYDDDKGYVYKVLYKTDAPMSIKSVFYIPEEAPSRLFQQSNEIEVSLYCKKVLVKKRAENIIPKWLHFVKGVIDCEDMPLNISRENMQDSTLISKISRVVVTKILKTLEKEATNDEEKYRKFYTNYSYYLKEGVLEDSSNNFYKNTLMNLLRFYSIQQRKNISLKDYVSNFKNSQKKIYYFCVNELDVALSSPYMEPFKKQGVDVLLLFEEIDEFVLMNLQEFNGAKFVSIDSSQNEDFDEELLNSNRGDGAKGGDKDEASNQAQKNWIFNDSQKSELAKYFKDVLGSKCSDVKFSDRLTESPAVVTGFLSPTLRKVMKATMKNSSFQDNSMLHNLPATLELNPSHTIVTSIFHLKSTNQEVAKLLVQQLYDNACIAAGILEDPRSLLTKLNELLLLTARYAYHYEKNAEGVPGVQEDQSPSDPSAGSNVDRAIPPTEASPAQADEEENSAKEAQASKL</sequence>
<dbReference type="Gene3D" id="1.20.120.790">
    <property type="entry name" value="Heat shock protein 90, C-terminal domain"/>
    <property type="match status" value="1"/>
</dbReference>
<reference evidence="7 8" key="1">
    <citation type="journal article" date="2012" name="Nat. Genet.">
        <title>Plasmodium cynomolgi genome sequences provide insight into Plasmodium vivax and the monkey malaria clade.</title>
        <authorList>
            <person name="Tachibana S."/>
            <person name="Sullivan S.A."/>
            <person name="Kawai S."/>
            <person name="Nakamura S."/>
            <person name="Kim H.R."/>
            <person name="Goto N."/>
            <person name="Arisue N."/>
            <person name="Palacpac N.M.Q."/>
            <person name="Honma H."/>
            <person name="Yagi M."/>
            <person name="Tougan T."/>
            <person name="Katakai Y."/>
            <person name="Kaneko O."/>
            <person name="Mita T."/>
            <person name="Kita K."/>
            <person name="Yasutomi Y."/>
            <person name="Sutton P.L."/>
            <person name="Shakhbatyan R."/>
            <person name="Horii T."/>
            <person name="Yasunaga T."/>
            <person name="Barnwell J.W."/>
            <person name="Escalante A.A."/>
            <person name="Carlton J.M."/>
            <person name="Tanabe K."/>
        </authorList>
    </citation>
    <scope>NUCLEOTIDE SEQUENCE [LARGE SCALE GENOMIC DNA]</scope>
    <source>
        <strain evidence="7 8">B</strain>
    </source>
</reference>
<dbReference type="HAMAP" id="MF_00505">
    <property type="entry name" value="HSP90"/>
    <property type="match status" value="1"/>
</dbReference>
<feature type="binding site" evidence="5">
    <location>
        <position position="156"/>
    </location>
    <ligand>
        <name>ATP</name>
        <dbReference type="ChEBI" id="CHEBI:30616"/>
    </ligand>
</feature>
<feature type="binding site" evidence="5">
    <location>
        <position position="107"/>
    </location>
    <ligand>
        <name>ATP</name>
        <dbReference type="ChEBI" id="CHEBI:30616"/>
    </ligand>
</feature>
<evidence type="ECO:0000256" key="4">
    <source>
        <dbReference type="ARBA" id="ARBA00023186"/>
    </source>
</evidence>
<feature type="binding site" evidence="5">
    <location>
        <begin position="211"/>
        <end position="216"/>
    </location>
    <ligand>
        <name>ATP</name>
        <dbReference type="ChEBI" id="CHEBI:30616"/>
    </ligand>
</feature>
<feature type="region of interest" description="Disordered" evidence="6">
    <location>
        <begin position="809"/>
        <end position="857"/>
    </location>
</feature>
<dbReference type="PIRSF" id="PIRSF002583">
    <property type="entry name" value="Hsp90"/>
    <property type="match status" value="1"/>
</dbReference>
<proteinExistence type="inferred from homology"/>
<dbReference type="PRINTS" id="PR00775">
    <property type="entry name" value="HEATSHOCK90"/>
</dbReference>
<dbReference type="NCBIfam" id="NF003555">
    <property type="entry name" value="PRK05218.1"/>
    <property type="match status" value="1"/>
</dbReference>
<dbReference type="PhylomeDB" id="K6VB85"/>
<dbReference type="InterPro" id="IPR037196">
    <property type="entry name" value="HSP90_C"/>
</dbReference>
<evidence type="ECO:0000256" key="3">
    <source>
        <dbReference type="ARBA" id="ARBA00022840"/>
    </source>
</evidence>
<feature type="compositionally biased region" description="Polar residues" evidence="6">
    <location>
        <begin position="815"/>
        <end position="826"/>
    </location>
</feature>
<feature type="binding site" evidence="5">
    <location>
        <position position="161"/>
    </location>
    <ligand>
        <name>ATP</name>
        <dbReference type="ChEBI" id="CHEBI:30616"/>
    </ligand>
</feature>
<keyword evidence="2 5" id="KW-0547">Nucleotide-binding</keyword>
<feature type="compositionally biased region" description="Basic and acidic residues" evidence="6">
    <location>
        <begin position="648"/>
        <end position="658"/>
    </location>
</feature>
<dbReference type="Gene3D" id="3.30.230.80">
    <property type="match status" value="1"/>
</dbReference>
<feature type="binding site" evidence="5">
    <location>
        <position position="103"/>
    </location>
    <ligand>
        <name>ATP</name>
        <dbReference type="ChEBI" id="CHEBI:30616"/>
    </ligand>
</feature>
<evidence type="ECO:0000256" key="5">
    <source>
        <dbReference type="PIRSR" id="PIRSR002583-1"/>
    </source>
</evidence>
<dbReference type="InterPro" id="IPR001404">
    <property type="entry name" value="Hsp90_fam"/>
</dbReference>
<dbReference type="InterPro" id="IPR020575">
    <property type="entry name" value="Hsp90_N"/>
</dbReference>
<dbReference type="GO" id="GO:0140662">
    <property type="term" value="F:ATP-dependent protein folding chaperone"/>
    <property type="evidence" value="ECO:0007669"/>
    <property type="project" value="InterPro"/>
</dbReference>
<protein>
    <submittedName>
        <fullName evidence="7">Heat shock protein 90</fullName>
    </submittedName>
</protein>
<dbReference type="Pfam" id="PF00183">
    <property type="entry name" value="HSP90"/>
    <property type="match status" value="1"/>
</dbReference>
<accession>K6VB85</accession>
<evidence type="ECO:0000256" key="1">
    <source>
        <dbReference type="ARBA" id="ARBA00008239"/>
    </source>
</evidence>
<feature type="binding site" evidence="5">
    <location>
        <position position="262"/>
    </location>
    <ligand>
        <name>ATP</name>
        <dbReference type="ChEBI" id="CHEBI:30616"/>
    </ligand>
</feature>
<dbReference type="Gene3D" id="3.30.565.10">
    <property type="entry name" value="Histidine kinase-like ATPase, C-terminal domain"/>
    <property type="match status" value="1"/>
</dbReference>
<feature type="binding site" evidence="5">
    <location>
        <position position="169"/>
    </location>
    <ligand>
        <name>ATP</name>
        <dbReference type="ChEBI" id="CHEBI:30616"/>
    </ligand>
</feature>
<dbReference type="PANTHER" id="PTHR11528">
    <property type="entry name" value="HEAT SHOCK PROTEIN 90 FAMILY MEMBER"/>
    <property type="match status" value="1"/>
</dbReference>
<dbReference type="AlphaFoldDB" id="K6VB85"/>
<feature type="binding site" evidence="5">
    <location>
        <position position="482"/>
    </location>
    <ligand>
        <name>ATP</name>
        <dbReference type="ChEBI" id="CHEBI:30616"/>
    </ligand>
</feature>
<gene>
    <name evidence="7" type="ORF">PCYB_092430</name>
</gene>
<evidence type="ECO:0000313" key="7">
    <source>
        <dbReference type="EMBL" id="GAB66457.1"/>
    </source>
</evidence>